<dbReference type="EMBL" id="CP019236">
    <property type="protein sequence ID" value="APW36224.1"/>
    <property type="molecule type" value="Genomic_DNA"/>
</dbReference>
<gene>
    <name evidence="9" type="ORF">RD110_02520</name>
</gene>
<accession>A0A1P8JR38</accession>
<feature type="transmembrane region" description="Helical" evidence="7">
    <location>
        <begin position="125"/>
        <end position="147"/>
    </location>
</feature>
<dbReference type="InterPro" id="IPR035906">
    <property type="entry name" value="MetI-like_sf"/>
</dbReference>
<dbReference type="Pfam" id="PF00528">
    <property type="entry name" value="BPD_transp_1"/>
    <property type="match status" value="1"/>
</dbReference>
<evidence type="ECO:0000256" key="7">
    <source>
        <dbReference type="RuleBase" id="RU363032"/>
    </source>
</evidence>
<dbReference type="GO" id="GO:0055085">
    <property type="term" value="P:transmembrane transport"/>
    <property type="evidence" value="ECO:0007669"/>
    <property type="project" value="InterPro"/>
</dbReference>
<dbReference type="OrthoDB" id="9809660at2"/>
<dbReference type="STRING" id="1842727.RD110_02520"/>
<evidence type="ECO:0000256" key="6">
    <source>
        <dbReference type="ARBA" id="ARBA00023136"/>
    </source>
</evidence>
<feature type="transmembrane region" description="Helical" evidence="7">
    <location>
        <begin position="58"/>
        <end position="82"/>
    </location>
</feature>
<dbReference type="InterPro" id="IPR000515">
    <property type="entry name" value="MetI-like"/>
</dbReference>
<feature type="transmembrane region" description="Helical" evidence="7">
    <location>
        <begin position="177"/>
        <end position="200"/>
    </location>
</feature>
<feature type="domain" description="ABC transmembrane type-1" evidence="8">
    <location>
        <begin position="59"/>
        <end position="239"/>
    </location>
</feature>
<keyword evidence="2 7" id="KW-0813">Transport</keyword>
<dbReference type="AlphaFoldDB" id="A0A1P8JR38"/>
<evidence type="ECO:0000256" key="3">
    <source>
        <dbReference type="ARBA" id="ARBA00022475"/>
    </source>
</evidence>
<dbReference type="PROSITE" id="PS50928">
    <property type="entry name" value="ABC_TM1"/>
    <property type="match status" value="1"/>
</dbReference>
<organism evidence="9 10">
    <name type="scientific">Rhodoferax koreensis</name>
    <dbReference type="NCBI Taxonomy" id="1842727"/>
    <lineage>
        <taxon>Bacteria</taxon>
        <taxon>Pseudomonadati</taxon>
        <taxon>Pseudomonadota</taxon>
        <taxon>Betaproteobacteria</taxon>
        <taxon>Burkholderiales</taxon>
        <taxon>Comamonadaceae</taxon>
        <taxon>Rhodoferax</taxon>
    </lineage>
</organism>
<dbReference type="PANTHER" id="PTHR30151">
    <property type="entry name" value="ALKANE SULFONATE ABC TRANSPORTER-RELATED, MEMBRANE SUBUNIT"/>
    <property type="match status" value="1"/>
</dbReference>
<dbReference type="SUPFAM" id="SSF161098">
    <property type="entry name" value="MetI-like"/>
    <property type="match status" value="1"/>
</dbReference>
<dbReference type="KEGG" id="rhy:RD110_02520"/>
<comment type="subcellular location">
    <subcellularLocation>
        <location evidence="1 7">Cell membrane</location>
        <topology evidence="1 7">Multi-pass membrane protein</topology>
    </subcellularLocation>
</comment>
<dbReference type="RefSeq" id="WP_076196384.1">
    <property type="nucleotide sequence ID" value="NZ_CP019236.1"/>
</dbReference>
<evidence type="ECO:0000256" key="2">
    <source>
        <dbReference type="ARBA" id="ARBA00022448"/>
    </source>
</evidence>
<comment type="similarity">
    <text evidence="7">Belongs to the binding-protein-dependent transport system permease family.</text>
</comment>
<sequence>MSIRPRTLENAMPWCFVIGLLLAWEAVCVLFDVPPFLLPSPHAIALSMRQWTGPILENAGFTLLSTLAGFVLAVVLGVALGVGIGSSRLVYRGLYPVLVAFNSVPKVAVVPVFVIWFGAGTVPAILTAFMVSFFPIAVNIATGLATVEPELLDVLRALGASRRDILVKIGFPRSMPYFFASLKVAVTLAFVGAIISETVASKRGIGYLMMAATSNFDTPLVFAGLIVTSVMGVAMYAIFALIEKRTTFWSQRDGGMLS</sequence>
<evidence type="ECO:0000256" key="4">
    <source>
        <dbReference type="ARBA" id="ARBA00022692"/>
    </source>
</evidence>
<feature type="transmembrane region" description="Helical" evidence="7">
    <location>
        <begin position="94"/>
        <end position="119"/>
    </location>
</feature>
<evidence type="ECO:0000313" key="10">
    <source>
        <dbReference type="Proteomes" id="UP000186609"/>
    </source>
</evidence>
<protein>
    <submittedName>
        <fullName evidence="9">ABC transporter permease</fullName>
    </submittedName>
</protein>
<evidence type="ECO:0000256" key="5">
    <source>
        <dbReference type="ARBA" id="ARBA00022989"/>
    </source>
</evidence>
<keyword evidence="4 7" id="KW-0812">Transmembrane</keyword>
<keyword evidence="6 7" id="KW-0472">Membrane</keyword>
<feature type="transmembrane region" description="Helical" evidence="7">
    <location>
        <begin position="12"/>
        <end position="38"/>
    </location>
</feature>
<reference evidence="9 10" key="1">
    <citation type="submission" date="2017-01" db="EMBL/GenBank/DDBJ databases">
        <authorList>
            <person name="Mah S.A."/>
            <person name="Swanson W.J."/>
            <person name="Moy G.W."/>
            <person name="Vacquier V.D."/>
        </authorList>
    </citation>
    <scope>NUCLEOTIDE SEQUENCE [LARGE SCALE GENOMIC DNA]</scope>
    <source>
        <strain evidence="9 10">DCY110</strain>
    </source>
</reference>
<dbReference type="Gene3D" id="1.10.3720.10">
    <property type="entry name" value="MetI-like"/>
    <property type="match status" value="1"/>
</dbReference>
<dbReference type="CDD" id="cd06261">
    <property type="entry name" value="TM_PBP2"/>
    <property type="match status" value="1"/>
</dbReference>
<name>A0A1P8JR38_9BURK</name>
<dbReference type="PANTHER" id="PTHR30151:SF0">
    <property type="entry name" value="ABC TRANSPORTER PERMEASE PROTEIN MJ0413-RELATED"/>
    <property type="match status" value="1"/>
</dbReference>
<keyword evidence="3" id="KW-1003">Cell membrane</keyword>
<dbReference type="GO" id="GO:0005886">
    <property type="term" value="C:plasma membrane"/>
    <property type="evidence" value="ECO:0007669"/>
    <property type="project" value="UniProtKB-SubCell"/>
</dbReference>
<evidence type="ECO:0000259" key="8">
    <source>
        <dbReference type="PROSITE" id="PS50928"/>
    </source>
</evidence>
<proteinExistence type="inferred from homology"/>
<evidence type="ECO:0000256" key="1">
    <source>
        <dbReference type="ARBA" id="ARBA00004651"/>
    </source>
</evidence>
<feature type="transmembrane region" description="Helical" evidence="7">
    <location>
        <begin position="220"/>
        <end position="242"/>
    </location>
</feature>
<evidence type="ECO:0000313" key="9">
    <source>
        <dbReference type="EMBL" id="APW36224.1"/>
    </source>
</evidence>
<keyword evidence="10" id="KW-1185">Reference proteome</keyword>
<keyword evidence="5 7" id="KW-1133">Transmembrane helix</keyword>
<dbReference type="Proteomes" id="UP000186609">
    <property type="component" value="Chromosome"/>
</dbReference>